<gene>
    <name evidence="2" type="ORF">MNBD_GAMMA12-722</name>
</gene>
<dbReference type="InterPro" id="IPR001279">
    <property type="entry name" value="Metallo-B-lactamas"/>
</dbReference>
<proteinExistence type="predicted"/>
<name>A0A3B0YY99_9ZZZZ</name>
<sequence length="347" mass="37763">MSFFTQTKSIKLAITLLITAGFTSAISAEKYKLPVDKVQGAVSVMVLGSGGPTALAKRASASYLIFIDGKPRILMDAGGGSYKNLALSGVNIADLDIVLLSHLHIDHMGDLSAFVKGIFFHNRANRTQRSLPIRIFGPGENGVKFPPPNNNITQYPATDTYVSQLYHQQTGIERYLNIFAKAIKGGTFSWQTTNISAKLTDPVDTIVNKDGLVIKALAVFHGPVPALAYRIEYKGISIVYSGDTNSKSNNMITLSQNANMVIYDTAITDTLPNLYPSDVVFKALHTTPSRMGVVCATANPKTLLLSHLTPVTSVRTKEIKKVIRLNGYTGKIKVAKDLKVYNFSIKH</sequence>
<dbReference type="GO" id="GO:0042781">
    <property type="term" value="F:3'-tRNA processing endoribonuclease activity"/>
    <property type="evidence" value="ECO:0007669"/>
    <property type="project" value="TreeGrafter"/>
</dbReference>
<protein>
    <recommendedName>
        <fullName evidence="1">Metallo-beta-lactamase domain-containing protein</fullName>
    </recommendedName>
</protein>
<dbReference type="SUPFAM" id="SSF56281">
    <property type="entry name" value="Metallo-hydrolase/oxidoreductase"/>
    <property type="match status" value="1"/>
</dbReference>
<accession>A0A3B0YY99</accession>
<organism evidence="2">
    <name type="scientific">hydrothermal vent metagenome</name>
    <dbReference type="NCBI Taxonomy" id="652676"/>
    <lineage>
        <taxon>unclassified sequences</taxon>
        <taxon>metagenomes</taxon>
        <taxon>ecological metagenomes</taxon>
    </lineage>
</organism>
<feature type="domain" description="Metallo-beta-lactamase" evidence="1">
    <location>
        <begin position="59"/>
        <end position="244"/>
    </location>
</feature>
<dbReference type="PANTHER" id="PTHR46018:SF2">
    <property type="entry name" value="ZINC PHOSPHODIESTERASE ELAC PROTEIN 1"/>
    <property type="match status" value="1"/>
</dbReference>
<evidence type="ECO:0000259" key="1">
    <source>
        <dbReference type="Pfam" id="PF00753"/>
    </source>
</evidence>
<evidence type="ECO:0000313" key="2">
    <source>
        <dbReference type="EMBL" id="VAW81660.1"/>
    </source>
</evidence>
<dbReference type="EMBL" id="UOFL01000222">
    <property type="protein sequence ID" value="VAW81660.1"/>
    <property type="molecule type" value="Genomic_DNA"/>
</dbReference>
<reference evidence="2" key="1">
    <citation type="submission" date="2018-06" db="EMBL/GenBank/DDBJ databases">
        <authorList>
            <person name="Zhirakovskaya E."/>
        </authorList>
    </citation>
    <scope>NUCLEOTIDE SEQUENCE</scope>
</reference>
<dbReference type="PANTHER" id="PTHR46018">
    <property type="entry name" value="ZINC PHOSPHODIESTERASE ELAC PROTEIN 1"/>
    <property type="match status" value="1"/>
</dbReference>
<dbReference type="Pfam" id="PF00753">
    <property type="entry name" value="Lactamase_B"/>
    <property type="match status" value="1"/>
</dbReference>
<dbReference type="Gene3D" id="3.60.15.10">
    <property type="entry name" value="Ribonuclease Z/Hydroxyacylglutathione hydrolase-like"/>
    <property type="match status" value="1"/>
</dbReference>
<dbReference type="InterPro" id="IPR036866">
    <property type="entry name" value="RibonucZ/Hydroxyglut_hydro"/>
</dbReference>
<dbReference type="AlphaFoldDB" id="A0A3B0YY99"/>